<dbReference type="EMBL" id="LFMI01000551">
    <property type="protein sequence ID" value="OTA04885.1"/>
    <property type="molecule type" value="Genomic_DNA"/>
</dbReference>
<dbReference type="PROSITE" id="PS50048">
    <property type="entry name" value="ZN2_CY6_FUNGAL_2"/>
    <property type="match status" value="1"/>
</dbReference>
<evidence type="ECO:0000259" key="3">
    <source>
        <dbReference type="PROSITE" id="PS50048"/>
    </source>
</evidence>
<evidence type="ECO:0000313" key="5">
    <source>
        <dbReference type="Proteomes" id="UP000219286"/>
    </source>
</evidence>
<dbReference type="InterPro" id="IPR053181">
    <property type="entry name" value="EcdB-like_regulator"/>
</dbReference>
<evidence type="ECO:0000313" key="4">
    <source>
        <dbReference type="EMBL" id="OTA04885.1"/>
    </source>
</evidence>
<dbReference type="SMART" id="SM00066">
    <property type="entry name" value="GAL4"/>
    <property type="match status" value="1"/>
</dbReference>
<keyword evidence="5" id="KW-1185">Reference proteome</keyword>
<dbReference type="GO" id="GO:0008270">
    <property type="term" value="F:zinc ion binding"/>
    <property type="evidence" value="ECO:0007669"/>
    <property type="project" value="InterPro"/>
</dbReference>
<dbReference type="AlphaFoldDB" id="A0A2H2ZW69"/>
<protein>
    <submittedName>
        <fullName evidence="4">Zn2Cys6 transcriptional regulator</fullName>
    </submittedName>
</protein>
<feature type="domain" description="Zn(2)-C6 fungal-type" evidence="3">
    <location>
        <begin position="39"/>
        <end position="69"/>
    </location>
</feature>
<dbReference type="Pfam" id="PF00172">
    <property type="entry name" value="Zn_clus"/>
    <property type="match status" value="1"/>
</dbReference>
<dbReference type="PROSITE" id="PS00463">
    <property type="entry name" value="ZN2_CY6_FUNGAL_1"/>
    <property type="match status" value="1"/>
</dbReference>
<accession>A0A2H2ZW69</accession>
<organism evidence="4 5">
    <name type="scientific">Trichoderma parareesei</name>
    <name type="common">Filamentous fungus</name>
    <dbReference type="NCBI Taxonomy" id="858221"/>
    <lineage>
        <taxon>Eukaryota</taxon>
        <taxon>Fungi</taxon>
        <taxon>Dikarya</taxon>
        <taxon>Ascomycota</taxon>
        <taxon>Pezizomycotina</taxon>
        <taxon>Sordariomycetes</taxon>
        <taxon>Hypocreomycetidae</taxon>
        <taxon>Hypocreales</taxon>
        <taxon>Hypocreaceae</taxon>
        <taxon>Trichoderma</taxon>
    </lineage>
</organism>
<gene>
    <name evidence="4" type="ORF">A9Z42_0054820</name>
</gene>
<dbReference type="Gene3D" id="4.10.240.10">
    <property type="entry name" value="Zn(2)-C6 fungal-type DNA-binding domain"/>
    <property type="match status" value="1"/>
</dbReference>
<name>A0A2H2ZW69_TRIPA</name>
<feature type="region of interest" description="Disordered" evidence="2">
    <location>
        <begin position="1"/>
        <end position="30"/>
    </location>
</feature>
<dbReference type="SUPFAM" id="SSF57701">
    <property type="entry name" value="Zn2/Cys6 DNA-binding domain"/>
    <property type="match status" value="1"/>
</dbReference>
<sequence length="124" mass="13758">MPNYVPITPKPAQDFHDAASASSEAVENNKRRRVSVTVACNACRRKKTRCDGKRPVCSACKIAQIDCTYRDDSGLSEESQSLLQEIFRTLNALPGDQVLERVRSLKREVDPLAILARLRGQGVT</sequence>
<comment type="caution">
    <text evidence="4">The sequence shown here is derived from an EMBL/GenBank/DDBJ whole genome shotgun (WGS) entry which is preliminary data.</text>
</comment>
<dbReference type="CDD" id="cd00067">
    <property type="entry name" value="GAL4"/>
    <property type="match status" value="1"/>
</dbReference>
<proteinExistence type="predicted"/>
<keyword evidence="1" id="KW-0539">Nucleus</keyword>
<dbReference type="InterPro" id="IPR036864">
    <property type="entry name" value="Zn2-C6_fun-type_DNA-bd_sf"/>
</dbReference>
<dbReference type="PANTHER" id="PTHR47785">
    <property type="entry name" value="ZN(II)2CYS6 TRANSCRIPTION FACTOR (EUROFUNG)-RELATED-RELATED"/>
    <property type="match status" value="1"/>
</dbReference>
<dbReference type="Proteomes" id="UP000219286">
    <property type="component" value="Unassembled WGS sequence"/>
</dbReference>
<dbReference type="InterPro" id="IPR001138">
    <property type="entry name" value="Zn2Cys6_DnaBD"/>
</dbReference>
<reference evidence="4 5" key="1">
    <citation type="journal article" date="2015" name="Genome Announc.">
        <title>Genome sequence and annotation of Trichoderma parareesei, the ancestor of the cellulase producer Trichoderma reesei.</title>
        <authorList>
            <person name="Yang D."/>
            <person name="Pomraning K."/>
            <person name="Kopchinskiy A."/>
            <person name="Karimi Aghcheh R."/>
            <person name="Atanasova L."/>
            <person name="Chenthamara K."/>
            <person name="Baker S.E."/>
            <person name="Zhang R."/>
            <person name="Shen Q."/>
            <person name="Freitag M."/>
            <person name="Kubicek C.P."/>
            <person name="Druzhinina I.S."/>
        </authorList>
    </citation>
    <scope>NUCLEOTIDE SEQUENCE [LARGE SCALE GENOMIC DNA]</scope>
    <source>
        <strain evidence="4 5">CBS 125925</strain>
    </source>
</reference>
<evidence type="ECO:0000256" key="1">
    <source>
        <dbReference type="ARBA" id="ARBA00023242"/>
    </source>
</evidence>
<dbReference type="GO" id="GO:0000981">
    <property type="term" value="F:DNA-binding transcription factor activity, RNA polymerase II-specific"/>
    <property type="evidence" value="ECO:0007669"/>
    <property type="project" value="InterPro"/>
</dbReference>
<evidence type="ECO:0000256" key="2">
    <source>
        <dbReference type="SAM" id="MobiDB-lite"/>
    </source>
</evidence>